<evidence type="ECO:0000313" key="2">
    <source>
        <dbReference type="Proteomes" id="UP000273143"/>
    </source>
</evidence>
<reference evidence="2" key="1">
    <citation type="submission" date="2018-06" db="EMBL/GenBank/DDBJ databases">
        <title>Complete genome of Pseudomonas insecticola strain QZS01.</title>
        <authorList>
            <person name="Wang J."/>
            <person name="Su Q."/>
        </authorList>
    </citation>
    <scope>NUCLEOTIDE SEQUENCE [LARGE SCALE GENOMIC DNA]</scope>
    <source>
        <strain evidence="2">QZS01</strain>
    </source>
</reference>
<proteinExistence type="predicted"/>
<accession>A0A3Q9JJF8</accession>
<keyword evidence="2" id="KW-1185">Reference proteome</keyword>
<organism evidence="1 2">
    <name type="scientific">Entomomonas moraniae</name>
    <dbReference type="NCBI Taxonomy" id="2213226"/>
    <lineage>
        <taxon>Bacteria</taxon>
        <taxon>Pseudomonadati</taxon>
        <taxon>Pseudomonadota</taxon>
        <taxon>Gammaproteobacteria</taxon>
        <taxon>Pseudomonadales</taxon>
        <taxon>Pseudomonadaceae</taxon>
        <taxon>Entomomonas</taxon>
    </lineage>
</organism>
<protein>
    <submittedName>
        <fullName evidence="1">Uncharacterized protein</fullName>
    </submittedName>
</protein>
<dbReference type="KEGG" id="emo:DM558_09610"/>
<gene>
    <name evidence="1" type="ORF">DM558_09610</name>
</gene>
<dbReference type="RefSeq" id="WP_127163772.1">
    <property type="nucleotide sequence ID" value="NZ_CP029822.1"/>
</dbReference>
<dbReference type="AlphaFoldDB" id="A0A3Q9JJF8"/>
<dbReference type="EMBL" id="CP029822">
    <property type="protein sequence ID" value="AZS51020.1"/>
    <property type="molecule type" value="Genomic_DNA"/>
</dbReference>
<evidence type="ECO:0000313" key="1">
    <source>
        <dbReference type="EMBL" id="AZS51020.1"/>
    </source>
</evidence>
<dbReference type="Proteomes" id="UP000273143">
    <property type="component" value="Chromosome"/>
</dbReference>
<name>A0A3Q9JJF8_9GAMM</name>
<sequence length="158" mass="17653">MNKKHFLVSFYFDLNSPELVSEDAFDDEEFCKLSSELHGFVYSGLQVEWVSSVGLNKRISFVVECNASSLSLLELFKHAFLGETKKVDGVFAIDCVGIISFELDTEQLNCGLCAHCGCWVSDRELELPKPISELSIGAVYQGQLLCDVCLPDNHSWAF</sequence>